<keyword evidence="9" id="KW-1185">Reference proteome</keyword>
<keyword evidence="3 6" id="KW-0812">Transmembrane</keyword>
<evidence type="ECO:0000256" key="1">
    <source>
        <dbReference type="ARBA" id="ARBA00004651"/>
    </source>
</evidence>
<feature type="transmembrane region" description="Helical" evidence="6">
    <location>
        <begin position="269"/>
        <end position="289"/>
    </location>
</feature>
<dbReference type="AlphaFoldDB" id="A0A5Q3QFI7"/>
<dbReference type="Proteomes" id="UP000371041">
    <property type="component" value="Chromosome"/>
</dbReference>
<dbReference type="Pfam" id="PF00482">
    <property type="entry name" value="T2SSF"/>
    <property type="match status" value="1"/>
</dbReference>
<evidence type="ECO:0000313" key="8">
    <source>
        <dbReference type="EMBL" id="QGK70295.1"/>
    </source>
</evidence>
<dbReference type="EMBL" id="CP045929">
    <property type="protein sequence ID" value="QGK70295.1"/>
    <property type="molecule type" value="Genomic_DNA"/>
</dbReference>
<comment type="subcellular location">
    <subcellularLocation>
        <location evidence="1">Cell membrane</location>
        <topology evidence="1">Multi-pass membrane protein</topology>
    </subcellularLocation>
</comment>
<feature type="transmembrane region" description="Helical" evidence="6">
    <location>
        <begin position="107"/>
        <end position="140"/>
    </location>
</feature>
<dbReference type="InterPro" id="IPR018076">
    <property type="entry name" value="T2SS_GspF_dom"/>
</dbReference>
<dbReference type="PANTHER" id="PTHR35007:SF1">
    <property type="entry name" value="PILUS ASSEMBLY PROTEIN"/>
    <property type="match status" value="1"/>
</dbReference>
<proteinExistence type="predicted"/>
<feature type="domain" description="Type II secretion system protein GspF" evidence="7">
    <location>
        <begin position="162"/>
        <end position="287"/>
    </location>
</feature>
<evidence type="ECO:0000259" key="7">
    <source>
        <dbReference type="Pfam" id="PF00482"/>
    </source>
</evidence>
<keyword evidence="5 6" id="KW-0472">Membrane</keyword>
<dbReference type="PANTHER" id="PTHR35007">
    <property type="entry name" value="INTEGRAL MEMBRANE PROTEIN-RELATED"/>
    <property type="match status" value="1"/>
</dbReference>
<dbReference type="KEGG" id="sace:GIY23_12860"/>
<organism evidence="8 9">
    <name type="scientific">Allosaccharopolyspora coralli</name>
    <dbReference type="NCBI Taxonomy" id="2665642"/>
    <lineage>
        <taxon>Bacteria</taxon>
        <taxon>Bacillati</taxon>
        <taxon>Actinomycetota</taxon>
        <taxon>Actinomycetes</taxon>
        <taxon>Pseudonocardiales</taxon>
        <taxon>Pseudonocardiaceae</taxon>
        <taxon>Allosaccharopolyspora</taxon>
    </lineage>
</organism>
<dbReference type="GO" id="GO:0005886">
    <property type="term" value="C:plasma membrane"/>
    <property type="evidence" value="ECO:0007669"/>
    <property type="project" value="UniProtKB-SubCell"/>
</dbReference>
<gene>
    <name evidence="8" type="ORF">GIY23_12860</name>
</gene>
<evidence type="ECO:0000256" key="2">
    <source>
        <dbReference type="ARBA" id="ARBA00022475"/>
    </source>
</evidence>
<evidence type="ECO:0000256" key="6">
    <source>
        <dbReference type="SAM" id="Phobius"/>
    </source>
</evidence>
<evidence type="ECO:0000256" key="3">
    <source>
        <dbReference type="ARBA" id="ARBA00022692"/>
    </source>
</evidence>
<name>A0A5Q3QFI7_9PSEU</name>
<evidence type="ECO:0000313" key="9">
    <source>
        <dbReference type="Proteomes" id="UP000371041"/>
    </source>
</evidence>
<keyword evidence="2" id="KW-1003">Cell membrane</keyword>
<sequence length="295" mass="31652">MLLLSLALGLLFGLGLVLAVRAVAGPAPMDLAAACAQLHQPHTGTGSRWGWRARTDRALHHLTRRAEHTAHPWLGVPTSDLDLLDRTPSNYVLHRLRSTATSTGIALVGGVILGALGIPGVLVLLLVVGAAVLGAMLPAWQVRDQARVRRQDARRGLAVYLDLVAQERATGRAPSQALREAADTGHHWLFTRLRYALAHADRIGQPPWDAVRDLGARLRITDLTDLADLAATAADGAAIYTSLRAKATSLRHSTLSDDKAEANARSERLTLPVTVLLVGFLLLVLYPTALRLLTA</sequence>
<dbReference type="RefSeq" id="WP_154076879.1">
    <property type="nucleotide sequence ID" value="NZ_CP045929.1"/>
</dbReference>
<accession>A0A5Q3QFI7</accession>
<reference evidence="9" key="1">
    <citation type="submission" date="2019-11" db="EMBL/GenBank/DDBJ databases">
        <title>The complete genome sequence of Saccharopolyspora sp. E2A.</title>
        <authorList>
            <person name="Zhang G."/>
        </authorList>
    </citation>
    <scope>NUCLEOTIDE SEQUENCE [LARGE SCALE GENOMIC DNA]</scope>
    <source>
        <strain evidence="9">E2A</strain>
    </source>
</reference>
<keyword evidence="4 6" id="KW-1133">Transmembrane helix</keyword>
<evidence type="ECO:0000256" key="4">
    <source>
        <dbReference type="ARBA" id="ARBA00022989"/>
    </source>
</evidence>
<evidence type="ECO:0000256" key="5">
    <source>
        <dbReference type="ARBA" id="ARBA00023136"/>
    </source>
</evidence>
<protein>
    <submittedName>
        <fullName evidence="8">Pilus assembly protein TadB</fullName>
    </submittedName>
</protein>